<dbReference type="GO" id="GO:0016020">
    <property type="term" value="C:membrane"/>
    <property type="evidence" value="ECO:0007669"/>
    <property type="project" value="UniProtKB-SubCell"/>
</dbReference>
<dbReference type="PANTHER" id="PTHR37422">
    <property type="entry name" value="TEICHURONIC ACID BIOSYNTHESIS PROTEIN TUAE"/>
    <property type="match status" value="1"/>
</dbReference>
<evidence type="ECO:0000256" key="6">
    <source>
        <dbReference type="SAM" id="Phobius"/>
    </source>
</evidence>
<feature type="transmembrane region" description="Helical" evidence="6">
    <location>
        <begin position="160"/>
        <end position="179"/>
    </location>
</feature>
<evidence type="ECO:0000313" key="8">
    <source>
        <dbReference type="EMBL" id="RFA28644.1"/>
    </source>
</evidence>
<organism evidence="8 9">
    <name type="scientific">Subtercola boreus</name>
    <dbReference type="NCBI Taxonomy" id="120213"/>
    <lineage>
        <taxon>Bacteria</taxon>
        <taxon>Bacillati</taxon>
        <taxon>Actinomycetota</taxon>
        <taxon>Actinomycetes</taxon>
        <taxon>Micrococcales</taxon>
        <taxon>Microbacteriaceae</taxon>
        <taxon>Subtercola</taxon>
    </lineage>
</organism>
<protein>
    <recommendedName>
        <fullName evidence="7">O-antigen ligase-related domain-containing protein</fullName>
    </recommendedName>
</protein>
<feature type="transmembrane region" description="Helical" evidence="6">
    <location>
        <begin position="315"/>
        <end position="333"/>
    </location>
</feature>
<evidence type="ECO:0000259" key="7">
    <source>
        <dbReference type="Pfam" id="PF04932"/>
    </source>
</evidence>
<feature type="transmembrane region" description="Helical" evidence="6">
    <location>
        <begin position="264"/>
        <end position="280"/>
    </location>
</feature>
<evidence type="ECO:0000256" key="1">
    <source>
        <dbReference type="ARBA" id="ARBA00004141"/>
    </source>
</evidence>
<dbReference type="Pfam" id="PF04932">
    <property type="entry name" value="Wzy_C"/>
    <property type="match status" value="1"/>
</dbReference>
<accession>A0A3E0WFB6</accession>
<dbReference type="AlphaFoldDB" id="A0A3E0WFB6"/>
<keyword evidence="3 6" id="KW-1133">Transmembrane helix</keyword>
<feature type="domain" description="O-antigen ligase-related" evidence="7">
    <location>
        <begin position="271"/>
        <end position="407"/>
    </location>
</feature>
<feature type="transmembrane region" description="Helical" evidence="6">
    <location>
        <begin position="238"/>
        <end position="257"/>
    </location>
</feature>
<feature type="region of interest" description="Disordered" evidence="5">
    <location>
        <begin position="476"/>
        <end position="496"/>
    </location>
</feature>
<feature type="transmembrane region" description="Helical" evidence="6">
    <location>
        <begin position="390"/>
        <end position="415"/>
    </location>
</feature>
<proteinExistence type="predicted"/>
<dbReference type="Proteomes" id="UP000257080">
    <property type="component" value="Unassembled WGS sequence"/>
</dbReference>
<comment type="caution">
    <text evidence="8">The sequence shown here is derived from an EMBL/GenBank/DDBJ whole genome shotgun (WGS) entry which is preliminary data.</text>
</comment>
<keyword evidence="4 6" id="KW-0472">Membrane</keyword>
<name>A0A3E0WFB6_9MICO</name>
<feature type="transmembrane region" description="Helical" evidence="6">
    <location>
        <begin position="27"/>
        <end position="46"/>
    </location>
</feature>
<sequence length="496" mass="52109">MRASPPSQLLRPDQDPRPEVKLPTVRVAGTCLLLAMLAAALIFGALTLTSRLGSTNSFVLIVGGAVVVALCCLPKDWLPSAALAIFLVVPRVALSENDFLNTITPSFIILVVWYARSIFAPRPEFAAVKSRVGVAYKLIAGALLAWLAASVFTNGLLQTSLAWCLDLAVLGLLIVLVPVPANAIANLQRTFLWAAVLMAAYCSVEFLVQRNFLFDPIYAALNIVPAQHWSVYRASGSLGHPLYAGLFFSMAFGVAFGKRLEGGSNKYLLVAGISMLGVLTTVSRNSLGAVAIAAGVIILPNLFRRSSLSPPAKIALAAAVVGGVFGITQASAFQDRLDSDEAQGSTNARGVIVDLAFQVAQASHWIGSGPGSSVSAAAPLNPRGVIIESAYLQLLISVGIPGLLLFALLIAGGVLTAIKYNAYAGLGCLAAYAVSVGFFNVLESSRPTILLLGFALLMAWRDRPIEIGENDPMKPPVGALSMRTAPTNNAVGARSR</sequence>
<dbReference type="OrthoDB" id="5124923at2"/>
<evidence type="ECO:0000256" key="5">
    <source>
        <dbReference type="SAM" id="MobiDB-lite"/>
    </source>
</evidence>
<feature type="transmembrane region" description="Helical" evidence="6">
    <location>
        <begin position="58"/>
        <end position="78"/>
    </location>
</feature>
<feature type="transmembrane region" description="Helical" evidence="6">
    <location>
        <begin position="135"/>
        <end position="154"/>
    </location>
</feature>
<feature type="transmembrane region" description="Helical" evidence="6">
    <location>
        <begin position="422"/>
        <end position="439"/>
    </location>
</feature>
<keyword evidence="2 6" id="KW-0812">Transmembrane</keyword>
<evidence type="ECO:0000256" key="4">
    <source>
        <dbReference type="ARBA" id="ARBA00023136"/>
    </source>
</evidence>
<feature type="transmembrane region" description="Helical" evidence="6">
    <location>
        <begin position="98"/>
        <end position="115"/>
    </location>
</feature>
<dbReference type="EMBL" id="NBXE01000008">
    <property type="protein sequence ID" value="RFA28644.1"/>
    <property type="molecule type" value="Genomic_DNA"/>
</dbReference>
<gene>
    <name evidence="8" type="ORF">B7R25_02625</name>
</gene>
<evidence type="ECO:0000256" key="2">
    <source>
        <dbReference type="ARBA" id="ARBA00022692"/>
    </source>
</evidence>
<evidence type="ECO:0000313" key="9">
    <source>
        <dbReference type="Proteomes" id="UP000257080"/>
    </source>
</evidence>
<dbReference type="PANTHER" id="PTHR37422:SF13">
    <property type="entry name" value="LIPOPOLYSACCHARIDE BIOSYNTHESIS PROTEIN PA4999-RELATED"/>
    <property type="match status" value="1"/>
</dbReference>
<evidence type="ECO:0000256" key="3">
    <source>
        <dbReference type="ARBA" id="ARBA00022989"/>
    </source>
</evidence>
<dbReference type="InterPro" id="IPR051533">
    <property type="entry name" value="WaaL-like"/>
</dbReference>
<reference evidence="8 9" key="1">
    <citation type="submission" date="2017-04" db="EMBL/GenBank/DDBJ databases">
        <title>Comparative genome analysis of Subtercola boreus.</title>
        <authorList>
            <person name="Cho Y.-J."/>
            <person name="Cho A."/>
            <person name="Kim O.-S."/>
            <person name="Lee J.-I."/>
        </authorList>
    </citation>
    <scope>NUCLEOTIDE SEQUENCE [LARGE SCALE GENOMIC DNA]</scope>
    <source>
        <strain evidence="8 9">P28004</strain>
    </source>
</reference>
<dbReference type="InterPro" id="IPR007016">
    <property type="entry name" value="O-antigen_ligase-rel_domated"/>
</dbReference>
<comment type="subcellular location">
    <subcellularLocation>
        <location evidence="1">Membrane</location>
        <topology evidence="1">Multi-pass membrane protein</topology>
    </subcellularLocation>
</comment>
<feature type="transmembrane region" description="Helical" evidence="6">
    <location>
        <begin position="191"/>
        <end position="208"/>
    </location>
</feature>